<proteinExistence type="predicted"/>
<dbReference type="AlphaFoldDB" id="A0A0F9IWV0"/>
<reference evidence="1" key="1">
    <citation type="journal article" date="2015" name="Nature">
        <title>Complex archaea that bridge the gap between prokaryotes and eukaryotes.</title>
        <authorList>
            <person name="Spang A."/>
            <person name="Saw J.H."/>
            <person name="Jorgensen S.L."/>
            <person name="Zaremba-Niedzwiedzka K."/>
            <person name="Martijn J."/>
            <person name="Lind A.E."/>
            <person name="van Eijk R."/>
            <person name="Schleper C."/>
            <person name="Guy L."/>
            <person name="Ettema T.J."/>
        </authorList>
    </citation>
    <scope>NUCLEOTIDE SEQUENCE</scope>
</reference>
<evidence type="ECO:0000313" key="1">
    <source>
        <dbReference type="EMBL" id="KKM61748.1"/>
    </source>
</evidence>
<protein>
    <submittedName>
        <fullName evidence="1">Uncharacterized protein</fullName>
    </submittedName>
</protein>
<sequence>FYLTDINCTPNFNYIKNGAKIVVDFLLKQAKR</sequence>
<accession>A0A0F9IWV0</accession>
<feature type="non-terminal residue" evidence="1">
    <location>
        <position position="1"/>
    </location>
</feature>
<dbReference type="EMBL" id="LAZR01011426">
    <property type="protein sequence ID" value="KKM61748.1"/>
    <property type="molecule type" value="Genomic_DNA"/>
</dbReference>
<comment type="caution">
    <text evidence="1">The sequence shown here is derived from an EMBL/GenBank/DDBJ whole genome shotgun (WGS) entry which is preliminary data.</text>
</comment>
<gene>
    <name evidence="1" type="ORF">LCGC14_1528650</name>
</gene>
<name>A0A0F9IWV0_9ZZZZ</name>
<organism evidence="1">
    <name type="scientific">marine sediment metagenome</name>
    <dbReference type="NCBI Taxonomy" id="412755"/>
    <lineage>
        <taxon>unclassified sequences</taxon>
        <taxon>metagenomes</taxon>
        <taxon>ecological metagenomes</taxon>
    </lineage>
</organism>